<evidence type="ECO:0000256" key="1">
    <source>
        <dbReference type="SAM" id="SignalP"/>
    </source>
</evidence>
<feature type="signal peptide" evidence="1">
    <location>
        <begin position="1"/>
        <end position="19"/>
    </location>
</feature>
<dbReference type="EMBL" id="JAVHUL010000006">
    <property type="protein sequence ID" value="MDQ7916680.1"/>
    <property type="molecule type" value="Genomic_DNA"/>
</dbReference>
<dbReference type="PROSITE" id="PS51257">
    <property type="entry name" value="PROKAR_LIPOPROTEIN"/>
    <property type="match status" value="1"/>
</dbReference>
<reference evidence="2 3" key="1">
    <citation type="submission" date="2023-08" db="EMBL/GenBank/DDBJ databases">
        <title>Mesonia sp. MT50, isolated from deep-sea sediment of the Mariana Trench.</title>
        <authorList>
            <person name="Fu H."/>
        </authorList>
    </citation>
    <scope>NUCLEOTIDE SEQUENCE [LARGE SCALE GENOMIC DNA]</scope>
    <source>
        <strain evidence="2 3">MT50</strain>
    </source>
</reference>
<proteinExistence type="predicted"/>
<dbReference type="Proteomes" id="UP001230915">
    <property type="component" value="Unassembled WGS sequence"/>
</dbReference>
<organism evidence="2 3">
    <name type="scientific">Mesonia profundi</name>
    <dbReference type="NCBI Taxonomy" id="3070998"/>
    <lineage>
        <taxon>Bacteria</taxon>
        <taxon>Pseudomonadati</taxon>
        <taxon>Bacteroidota</taxon>
        <taxon>Flavobacteriia</taxon>
        <taxon>Flavobacteriales</taxon>
        <taxon>Flavobacteriaceae</taxon>
        <taxon>Mesonia</taxon>
    </lineage>
</organism>
<keyword evidence="1" id="KW-0732">Signal</keyword>
<gene>
    <name evidence="2" type="ORF">RBU60_03760</name>
</gene>
<evidence type="ECO:0000313" key="2">
    <source>
        <dbReference type="EMBL" id="MDQ7916680.1"/>
    </source>
</evidence>
<keyword evidence="3" id="KW-1185">Reference proteome</keyword>
<dbReference type="RefSeq" id="WP_308863330.1">
    <property type="nucleotide sequence ID" value="NZ_JAVHUL010000006.1"/>
</dbReference>
<accession>A0ABU0ZYZ1</accession>
<sequence>MKQYVWIFSVLIIFFSACSEDDTAPNNEPIQSLEDFDLVGNFIGNMSAGNLNNSLEGSIIVDNNSFKIITFGGEISGTAELNGGNYILNNLTSTGVFEGSTNVSGLINTDNQDLSIDGVFIDDSDLIVEGTYTQEESSQAFSDARSKSMVIFQSEFEESCDATITIDGETIGPLGGFYQPVGYCASNSLPNIAPYPNVDSQDSYLDCREFVLRNPDTGEYNTYEFCPFANFILDKNTAYNYSVAWENGEFSKGSFTTKDGGLGLVVCLDNPGEACDGDGGGEDGEPAILVNTITIDPNRSNTSDNLTLSFVNTVYYSDNSPPSIGFGDTNEGTRLFFSPLTEFSEQIYNLPDESVNGPLYALTINQELDNEYDNLFELNENHHMSTSKGQIEVVEFDLQARIIELRFNDVVAQRNGFDSLDDYITFSGTIRARF</sequence>
<feature type="chain" id="PRO_5047375161" evidence="1">
    <location>
        <begin position="20"/>
        <end position="434"/>
    </location>
</feature>
<comment type="caution">
    <text evidence="2">The sequence shown here is derived from an EMBL/GenBank/DDBJ whole genome shotgun (WGS) entry which is preliminary data.</text>
</comment>
<protein>
    <submittedName>
        <fullName evidence="2">Uncharacterized protein</fullName>
    </submittedName>
</protein>
<name>A0ABU0ZYZ1_9FLAO</name>
<evidence type="ECO:0000313" key="3">
    <source>
        <dbReference type="Proteomes" id="UP001230915"/>
    </source>
</evidence>